<feature type="region of interest" description="Disordered" evidence="1">
    <location>
        <begin position="130"/>
        <end position="181"/>
    </location>
</feature>
<sequence length="225" mass="24910">MSNLQDVPLAEPEDLPTIEQDTAGSKSNSLKRFFKLGKKSNTSQEASDEVTELEDEANKDPAKPGSISRLLTRLKGNSKTGNVQFVEQNEPTSSNNETAVEEAADKPVPNLKPTIKTSISGYWKQLFHRQKVANRQEQKSATDQETIELQDEPQESMEPQQTDSINAEEGPTTAAAEALREDIILNVPEKTMDNQTNCIPEIIEEVQMLAISDEIADPSNDDNKK</sequence>
<feature type="compositionally biased region" description="Polar residues" evidence="1">
    <location>
        <begin position="19"/>
        <end position="30"/>
    </location>
</feature>
<evidence type="ECO:0000256" key="1">
    <source>
        <dbReference type="SAM" id="MobiDB-lite"/>
    </source>
</evidence>
<name>A0A0Q9WH07_DROVI</name>
<proteinExistence type="predicted"/>
<protein>
    <submittedName>
        <fullName evidence="2">Uncharacterized protein, isoform B</fullName>
    </submittedName>
</protein>
<dbReference type="STRING" id="7244.A0A0Q9WH07"/>
<dbReference type="EMBL" id="CH940650">
    <property type="protein sequence ID" value="KRF83690.1"/>
    <property type="molecule type" value="Genomic_DNA"/>
</dbReference>
<reference evidence="2 3" key="1">
    <citation type="journal article" date="2007" name="Nature">
        <title>Evolution of genes and genomes on the Drosophila phylogeny.</title>
        <authorList>
            <consortium name="Drosophila 12 Genomes Consortium"/>
            <person name="Clark A.G."/>
            <person name="Eisen M.B."/>
            <person name="Smith D.R."/>
            <person name="Bergman C.M."/>
            <person name="Oliver B."/>
            <person name="Markow T.A."/>
            <person name="Kaufman T.C."/>
            <person name="Kellis M."/>
            <person name="Gelbart W."/>
            <person name="Iyer V.N."/>
            <person name="Pollard D.A."/>
            <person name="Sackton T.B."/>
            <person name="Larracuente A.M."/>
            <person name="Singh N.D."/>
            <person name="Abad J.P."/>
            <person name="Abt D.N."/>
            <person name="Adryan B."/>
            <person name="Aguade M."/>
            <person name="Akashi H."/>
            <person name="Anderson W.W."/>
            <person name="Aquadro C.F."/>
            <person name="Ardell D.H."/>
            <person name="Arguello R."/>
            <person name="Artieri C.G."/>
            <person name="Barbash D.A."/>
            <person name="Barker D."/>
            <person name="Barsanti P."/>
            <person name="Batterham P."/>
            <person name="Batzoglou S."/>
            <person name="Begun D."/>
            <person name="Bhutkar A."/>
            <person name="Blanco E."/>
            <person name="Bosak S.A."/>
            <person name="Bradley R.K."/>
            <person name="Brand A.D."/>
            <person name="Brent M.R."/>
            <person name="Brooks A.N."/>
            <person name="Brown R.H."/>
            <person name="Butlin R.K."/>
            <person name="Caggese C."/>
            <person name="Calvi B.R."/>
            <person name="Bernardo de Carvalho A."/>
            <person name="Caspi A."/>
            <person name="Castrezana S."/>
            <person name="Celniker S.E."/>
            <person name="Chang J.L."/>
            <person name="Chapple C."/>
            <person name="Chatterji S."/>
            <person name="Chinwalla A."/>
            <person name="Civetta A."/>
            <person name="Clifton S.W."/>
            <person name="Comeron J.M."/>
            <person name="Costello J.C."/>
            <person name="Coyne J.A."/>
            <person name="Daub J."/>
            <person name="David R.G."/>
            <person name="Delcher A.L."/>
            <person name="Delehaunty K."/>
            <person name="Do C.B."/>
            <person name="Ebling H."/>
            <person name="Edwards K."/>
            <person name="Eickbush T."/>
            <person name="Evans J.D."/>
            <person name="Filipski A."/>
            <person name="Findeiss S."/>
            <person name="Freyhult E."/>
            <person name="Fulton L."/>
            <person name="Fulton R."/>
            <person name="Garcia A.C."/>
            <person name="Gardiner A."/>
            <person name="Garfield D.A."/>
            <person name="Garvin B.E."/>
            <person name="Gibson G."/>
            <person name="Gilbert D."/>
            <person name="Gnerre S."/>
            <person name="Godfrey J."/>
            <person name="Good R."/>
            <person name="Gotea V."/>
            <person name="Gravely B."/>
            <person name="Greenberg A.J."/>
            <person name="Griffiths-Jones S."/>
            <person name="Gross S."/>
            <person name="Guigo R."/>
            <person name="Gustafson E.A."/>
            <person name="Haerty W."/>
            <person name="Hahn M.W."/>
            <person name="Halligan D.L."/>
            <person name="Halpern A.L."/>
            <person name="Halter G.M."/>
            <person name="Han M.V."/>
            <person name="Heger A."/>
            <person name="Hillier L."/>
            <person name="Hinrichs A.S."/>
            <person name="Holmes I."/>
            <person name="Hoskins R.A."/>
            <person name="Hubisz M.J."/>
            <person name="Hultmark D."/>
            <person name="Huntley M.A."/>
            <person name="Jaffe D.B."/>
            <person name="Jagadeeshan S."/>
            <person name="Jeck W.R."/>
            <person name="Johnson J."/>
            <person name="Jones C.D."/>
            <person name="Jordan W.C."/>
            <person name="Karpen G.H."/>
            <person name="Kataoka E."/>
            <person name="Keightley P.D."/>
            <person name="Kheradpour P."/>
            <person name="Kirkness E.F."/>
            <person name="Koerich L.B."/>
            <person name="Kristiansen K."/>
            <person name="Kudrna D."/>
            <person name="Kulathinal R.J."/>
            <person name="Kumar S."/>
            <person name="Kwok R."/>
            <person name="Lander E."/>
            <person name="Langley C.H."/>
            <person name="Lapoint R."/>
            <person name="Lazzaro B.P."/>
            <person name="Lee S.J."/>
            <person name="Levesque L."/>
            <person name="Li R."/>
            <person name="Lin C.F."/>
            <person name="Lin M.F."/>
            <person name="Lindblad-Toh K."/>
            <person name="Llopart A."/>
            <person name="Long M."/>
            <person name="Low L."/>
            <person name="Lozovsky E."/>
            <person name="Lu J."/>
            <person name="Luo M."/>
            <person name="Machado C.A."/>
            <person name="Makalowski W."/>
            <person name="Marzo M."/>
            <person name="Matsuda M."/>
            <person name="Matzkin L."/>
            <person name="McAllister B."/>
            <person name="McBride C.S."/>
            <person name="McKernan B."/>
            <person name="McKernan K."/>
            <person name="Mendez-Lago M."/>
            <person name="Minx P."/>
            <person name="Mollenhauer M.U."/>
            <person name="Montooth K."/>
            <person name="Mount S.M."/>
            <person name="Mu X."/>
            <person name="Myers E."/>
            <person name="Negre B."/>
            <person name="Newfeld S."/>
            <person name="Nielsen R."/>
            <person name="Noor M.A."/>
            <person name="O'Grady P."/>
            <person name="Pachter L."/>
            <person name="Papaceit M."/>
            <person name="Parisi M.J."/>
            <person name="Parisi M."/>
            <person name="Parts L."/>
            <person name="Pedersen J.S."/>
            <person name="Pesole G."/>
            <person name="Phillippy A.M."/>
            <person name="Ponting C.P."/>
            <person name="Pop M."/>
            <person name="Porcelli D."/>
            <person name="Powell J.R."/>
            <person name="Prohaska S."/>
            <person name="Pruitt K."/>
            <person name="Puig M."/>
            <person name="Quesneville H."/>
            <person name="Ram K.R."/>
            <person name="Rand D."/>
            <person name="Rasmussen M.D."/>
            <person name="Reed L.K."/>
            <person name="Reenan R."/>
            <person name="Reily A."/>
            <person name="Remington K.A."/>
            <person name="Rieger T.T."/>
            <person name="Ritchie M.G."/>
            <person name="Robin C."/>
            <person name="Rogers Y.H."/>
            <person name="Rohde C."/>
            <person name="Rozas J."/>
            <person name="Rubenfield M.J."/>
            <person name="Ruiz A."/>
            <person name="Russo S."/>
            <person name="Salzberg S.L."/>
            <person name="Sanchez-Gracia A."/>
            <person name="Saranga D.J."/>
            <person name="Sato H."/>
            <person name="Schaeffer S.W."/>
            <person name="Schatz M.C."/>
            <person name="Schlenke T."/>
            <person name="Schwartz R."/>
            <person name="Segarra C."/>
            <person name="Singh R.S."/>
            <person name="Sirot L."/>
            <person name="Sirota M."/>
            <person name="Sisneros N.B."/>
            <person name="Smith C.D."/>
            <person name="Smith T.F."/>
            <person name="Spieth J."/>
            <person name="Stage D.E."/>
            <person name="Stark A."/>
            <person name="Stephan W."/>
            <person name="Strausberg R.L."/>
            <person name="Strempel S."/>
            <person name="Sturgill D."/>
            <person name="Sutton G."/>
            <person name="Sutton G.G."/>
            <person name="Tao W."/>
            <person name="Teichmann S."/>
            <person name="Tobari Y.N."/>
            <person name="Tomimura Y."/>
            <person name="Tsolas J.M."/>
            <person name="Valente V.L."/>
            <person name="Venter E."/>
            <person name="Venter J.C."/>
            <person name="Vicario S."/>
            <person name="Vieira F.G."/>
            <person name="Vilella A.J."/>
            <person name="Villasante A."/>
            <person name="Walenz B."/>
            <person name="Wang J."/>
            <person name="Wasserman M."/>
            <person name="Watts T."/>
            <person name="Wilson D."/>
            <person name="Wilson R.K."/>
            <person name="Wing R.A."/>
            <person name="Wolfner M.F."/>
            <person name="Wong A."/>
            <person name="Wong G.K."/>
            <person name="Wu C.I."/>
            <person name="Wu G."/>
            <person name="Yamamoto D."/>
            <person name="Yang H.P."/>
            <person name="Yang S.P."/>
            <person name="Yorke J.A."/>
            <person name="Yoshida K."/>
            <person name="Zdobnov E."/>
            <person name="Zhang P."/>
            <person name="Zhang Y."/>
            <person name="Zimin A.V."/>
            <person name="Baldwin J."/>
            <person name="Abdouelleil A."/>
            <person name="Abdulkadir J."/>
            <person name="Abebe A."/>
            <person name="Abera B."/>
            <person name="Abreu J."/>
            <person name="Acer S.C."/>
            <person name="Aftuck L."/>
            <person name="Alexander A."/>
            <person name="An P."/>
            <person name="Anderson E."/>
            <person name="Anderson S."/>
            <person name="Arachi H."/>
            <person name="Azer M."/>
            <person name="Bachantsang P."/>
            <person name="Barry A."/>
            <person name="Bayul T."/>
            <person name="Berlin A."/>
            <person name="Bessette D."/>
            <person name="Bloom T."/>
            <person name="Blye J."/>
            <person name="Boguslavskiy L."/>
            <person name="Bonnet C."/>
            <person name="Boukhgalter B."/>
            <person name="Bourzgui I."/>
            <person name="Brown A."/>
            <person name="Cahill P."/>
            <person name="Channer S."/>
            <person name="Cheshatsang Y."/>
            <person name="Chuda L."/>
            <person name="Citroen M."/>
            <person name="Collymore A."/>
            <person name="Cooke P."/>
            <person name="Costello M."/>
            <person name="D'Aco K."/>
            <person name="Daza R."/>
            <person name="De Haan G."/>
            <person name="DeGray S."/>
            <person name="DeMaso C."/>
            <person name="Dhargay N."/>
            <person name="Dooley K."/>
            <person name="Dooley E."/>
            <person name="Doricent M."/>
            <person name="Dorje P."/>
            <person name="Dorjee K."/>
            <person name="Dupes A."/>
            <person name="Elong R."/>
            <person name="Falk J."/>
            <person name="Farina A."/>
            <person name="Faro S."/>
            <person name="Ferguson D."/>
            <person name="Fisher S."/>
            <person name="Foley C.D."/>
            <person name="Franke A."/>
            <person name="Friedrich D."/>
            <person name="Gadbois L."/>
            <person name="Gearin G."/>
            <person name="Gearin C.R."/>
            <person name="Giannoukos G."/>
            <person name="Goode T."/>
            <person name="Graham J."/>
            <person name="Grandbois E."/>
            <person name="Grewal S."/>
            <person name="Gyaltsen K."/>
            <person name="Hafez N."/>
            <person name="Hagos B."/>
            <person name="Hall J."/>
            <person name="Henson C."/>
            <person name="Hollinger A."/>
            <person name="Honan T."/>
            <person name="Huard M.D."/>
            <person name="Hughes L."/>
            <person name="Hurhula B."/>
            <person name="Husby M.E."/>
            <person name="Kamat A."/>
            <person name="Kanga B."/>
            <person name="Kashin S."/>
            <person name="Khazanovich D."/>
            <person name="Kisner P."/>
            <person name="Lance K."/>
            <person name="Lara M."/>
            <person name="Lee W."/>
            <person name="Lennon N."/>
            <person name="Letendre F."/>
            <person name="LeVine R."/>
            <person name="Lipovsky A."/>
            <person name="Liu X."/>
            <person name="Liu J."/>
            <person name="Liu S."/>
            <person name="Lokyitsang T."/>
            <person name="Lokyitsang Y."/>
            <person name="Lubonja R."/>
            <person name="Lui A."/>
            <person name="MacDonald P."/>
            <person name="Magnisalis V."/>
            <person name="Maru K."/>
            <person name="Matthews C."/>
            <person name="McCusker W."/>
            <person name="McDonough S."/>
            <person name="Mehta T."/>
            <person name="Meldrim J."/>
            <person name="Meneus L."/>
            <person name="Mihai O."/>
            <person name="Mihalev A."/>
            <person name="Mihova T."/>
            <person name="Mittelman R."/>
            <person name="Mlenga V."/>
            <person name="Montmayeur A."/>
            <person name="Mulrain L."/>
            <person name="Navidi A."/>
            <person name="Naylor J."/>
            <person name="Negash T."/>
            <person name="Nguyen T."/>
            <person name="Nguyen N."/>
            <person name="Nicol R."/>
            <person name="Norbu C."/>
            <person name="Norbu N."/>
            <person name="Novod N."/>
            <person name="O'Neill B."/>
            <person name="Osman S."/>
            <person name="Markiewicz E."/>
            <person name="Oyono O.L."/>
            <person name="Patti C."/>
            <person name="Phunkhang P."/>
            <person name="Pierre F."/>
            <person name="Priest M."/>
            <person name="Raghuraman S."/>
            <person name="Rege F."/>
            <person name="Reyes R."/>
            <person name="Rise C."/>
            <person name="Rogov P."/>
            <person name="Ross K."/>
            <person name="Ryan E."/>
            <person name="Settipalli S."/>
            <person name="Shea T."/>
            <person name="Sherpa N."/>
            <person name="Shi L."/>
            <person name="Shih D."/>
            <person name="Sparrow T."/>
            <person name="Spaulding J."/>
            <person name="Stalker J."/>
            <person name="Stange-Thomann N."/>
            <person name="Stavropoulos S."/>
            <person name="Stone C."/>
            <person name="Strader C."/>
            <person name="Tesfaye S."/>
            <person name="Thomson T."/>
            <person name="Thoulutsang Y."/>
            <person name="Thoulutsang D."/>
            <person name="Topham K."/>
            <person name="Topping I."/>
            <person name="Tsamla T."/>
            <person name="Vassiliev H."/>
            <person name="Vo A."/>
            <person name="Wangchuk T."/>
            <person name="Wangdi T."/>
            <person name="Weiand M."/>
            <person name="Wilkinson J."/>
            <person name="Wilson A."/>
            <person name="Yadav S."/>
            <person name="Young G."/>
            <person name="Yu Q."/>
            <person name="Zembek L."/>
            <person name="Zhong D."/>
            <person name="Zimmer A."/>
            <person name="Zwirko Z."/>
            <person name="Jaffe D.B."/>
            <person name="Alvarez P."/>
            <person name="Brockman W."/>
            <person name="Butler J."/>
            <person name="Chin C."/>
            <person name="Gnerre S."/>
            <person name="Grabherr M."/>
            <person name="Kleber M."/>
            <person name="Mauceli E."/>
            <person name="MacCallum I."/>
        </authorList>
    </citation>
    <scope>NUCLEOTIDE SEQUENCE [LARGE SCALE GENOMIC DNA]</scope>
    <source>
        <strain evidence="3">Tucson 15010-1051.87</strain>
    </source>
</reference>
<feature type="compositionally biased region" description="Acidic residues" evidence="1">
    <location>
        <begin position="46"/>
        <end position="55"/>
    </location>
</feature>
<feature type="compositionally biased region" description="Acidic residues" evidence="1">
    <location>
        <begin position="145"/>
        <end position="155"/>
    </location>
</feature>
<keyword evidence="3" id="KW-1185">Reference proteome</keyword>
<dbReference type="OrthoDB" id="7866379at2759"/>
<evidence type="ECO:0000313" key="2">
    <source>
        <dbReference type="EMBL" id="KRF83690.1"/>
    </source>
</evidence>
<feature type="compositionally biased region" description="Low complexity" evidence="1">
    <location>
        <begin position="167"/>
        <end position="177"/>
    </location>
</feature>
<gene>
    <name evidence="2" type="primary">Dvir\GJ24545</name>
    <name evidence="2" type="ORF">Dvir_GJ24545</name>
</gene>
<dbReference type="AlphaFoldDB" id="A0A0Q9WH07"/>
<feature type="region of interest" description="Disordered" evidence="1">
    <location>
        <begin position="1"/>
        <end position="114"/>
    </location>
</feature>
<dbReference type="InParanoid" id="A0A0Q9WH07"/>
<feature type="compositionally biased region" description="Polar residues" evidence="1">
    <location>
        <begin position="75"/>
        <end position="98"/>
    </location>
</feature>
<accession>A0A0Q9WH07</accession>
<evidence type="ECO:0000313" key="3">
    <source>
        <dbReference type="Proteomes" id="UP000008792"/>
    </source>
</evidence>
<organism evidence="2 3">
    <name type="scientific">Drosophila virilis</name>
    <name type="common">Fruit fly</name>
    <dbReference type="NCBI Taxonomy" id="7244"/>
    <lineage>
        <taxon>Eukaryota</taxon>
        <taxon>Metazoa</taxon>
        <taxon>Ecdysozoa</taxon>
        <taxon>Arthropoda</taxon>
        <taxon>Hexapoda</taxon>
        <taxon>Insecta</taxon>
        <taxon>Pterygota</taxon>
        <taxon>Neoptera</taxon>
        <taxon>Endopterygota</taxon>
        <taxon>Diptera</taxon>
        <taxon>Brachycera</taxon>
        <taxon>Muscomorpha</taxon>
        <taxon>Ephydroidea</taxon>
        <taxon>Drosophilidae</taxon>
        <taxon>Drosophila</taxon>
    </lineage>
</organism>
<dbReference type="Proteomes" id="UP000008792">
    <property type="component" value="Unassembled WGS sequence"/>
</dbReference>